<accession>A0A0E9X870</accession>
<protein>
    <submittedName>
        <fullName evidence="1">Uncharacterized protein</fullName>
    </submittedName>
</protein>
<name>A0A0E9X870_ANGAN</name>
<proteinExistence type="predicted"/>
<dbReference type="AlphaFoldDB" id="A0A0E9X870"/>
<reference evidence="1" key="2">
    <citation type="journal article" date="2015" name="Fish Shellfish Immunol.">
        <title>Early steps in the European eel (Anguilla anguilla)-Vibrio vulnificus interaction in the gills: Role of the RtxA13 toxin.</title>
        <authorList>
            <person name="Callol A."/>
            <person name="Pajuelo D."/>
            <person name="Ebbesson L."/>
            <person name="Teles M."/>
            <person name="MacKenzie S."/>
            <person name="Amaro C."/>
        </authorList>
    </citation>
    <scope>NUCLEOTIDE SEQUENCE</scope>
</reference>
<reference evidence="1" key="1">
    <citation type="submission" date="2014-11" db="EMBL/GenBank/DDBJ databases">
        <authorList>
            <person name="Amaro Gonzalez C."/>
        </authorList>
    </citation>
    <scope>NUCLEOTIDE SEQUENCE</scope>
</reference>
<evidence type="ECO:0000313" key="1">
    <source>
        <dbReference type="EMBL" id="JAH98055.1"/>
    </source>
</evidence>
<organism evidence="1">
    <name type="scientific">Anguilla anguilla</name>
    <name type="common">European freshwater eel</name>
    <name type="synonym">Muraena anguilla</name>
    <dbReference type="NCBI Taxonomy" id="7936"/>
    <lineage>
        <taxon>Eukaryota</taxon>
        <taxon>Metazoa</taxon>
        <taxon>Chordata</taxon>
        <taxon>Craniata</taxon>
        <taxon>Vertebrata</taxon>
        <taxon>Euteleostomi</taxon>
        <taxon>Actinopterygii</taxon>
        <taxon>Neopterygii</taxon>
        <taxon>Teleostei</taxon>
        <taxon>Anguilliformes</taxon>
        <taxon>Anguillidae</taxon>
        <taxon>Anguilla</taxon>
    </lineage>
</organism>
<sequence>MQIIQDYMDGCFLLQGQSCLSQLTFFDSQKISTIKNDLCLVPWMSLEWLFKVTRSNEGMVSKCHSILLFQF</sequence>
<dbReference type="EMBL" id="GBXM01010522">
    <property type="protein sequence ID" value="JAH98055.1"/>
    <property type="molecule type" value="Transcribed_RNA"/>
</dbReference>